<dbReference type="Gene3D" id="3.30.1330.200">
    <property type="match status" value="1"/>
</dbReference>
<dbReference type="GO" id="GO:0006935">
    <property type="term" value="P:chemotaxis"/>
    <property type="evidence" value="ECO:0007669"/>
    <property type="project" value="UniProtKB-UniRule"/>
</dbReference>
<dbReference type="GO" id="GO:0050568">
    <property type="term" value="F:protein-glutamine glutaminase activity"/>
    <property type="evidence" value="ECO:0007669"/>
    <property type="project" value="UniProtKB-UniRule"/>
</dbReference>
<dbReference type="RefSeq" id="WP_259132949.1">
    <property type="nucleotide sequence ID" value="NZ_JANUCS010000001.1"/>
</dbReference>
<evidence type="ECO:0000256" key="2">
    <source>
        <dbReference type="ARBA" id="ARBA00022801"/>
    </source>
</evidence>
<dbReference type="PANTHER" id="PTHR35147">
    <property type="entry name" value="CHEMORECEPTOR GLUTAMINE DEAMIDASE CHED-RELATED"/>
    <property type="match status" value="1"/>
</dbReference>
<gene>
    <name evidence="3" type="primary">cheD</name>
    <name evidence="4" type="ORF">D5R95_06475</name>
</gene>
<dbReference type="AlphaFoldDB" id="A0A3R7VSH7"/>
<proteinExistence type="inferred from homology"/>
<dbReference type="InterPro" id="IPR011324">
    <property type="entry name" value="Cytotoxic_necrot_fac-like_cat"/>
</dbReference>
<dbReference type="PANTHER" id="PTHR35147:SF1">
    <property type="entry name" value="CHEMORECEPTOR GLUTAMINE DEAMIDASE CHED-RELATED"/>
    <property type="match status" value="1"/>
</dbReference>
<dbReference type="InterPro" id="IPR038592">
    <property type="entry name" value="CheD-like_sf"/>
</dbReference>
<accession>A0A3R7VSH7</accession>
<name>A0A3R7VSH7_9EURY</name>
<reference evidence="4 5" key="1">
    <citation type="submission" date="2018-08" db="EMBL/GenBank/DDBJ databases">
        <title>The metabolism and importance of syntrophic acetate oxidation coupled to methane or sulfide production in haloalkaline environments.</title>
        <authorList>
            <person name="Timmers P.H.A."/>
            <person name="Vavourakis C.D."/>
            <person name="Sorokin D.Y."/>
            <person name="Sinninghe Damste J.S."/>
            <person name="Muyzer G."/>
            <person name="Stams A.J.M."/>
            <person name="Plugge C.M."/>
        </authorList>
    </citation>
    <scope>NUCLEOTIDE SEQUENCE [LARGE SCALE GENOMIC DNA]</scope>
    <source>
        <strain evidence="4">MSAO_Arc3</strain>
    </source>
</reference>
<keyword evidence="2 3" id="KW-0378">Hydrolase</keyword>
<dbReference type="Pfam" id="PF03975">
    <property type="entry name" value="CheD"/>
    <property type="match status" value="1"/>
</dbReference>
<dbReference type="Proteomes" id="UP000284763">
    <property type="component" value="Unassembled WGS sequence"/>
</dbReference>
<comment type="caution">
    <text evidence="4">The sequence shown here is derived from an EMBL/GenBank/DDBJ whole genome shotgun (WGS) entry which is preliminary data.</text>
</comment>
<comment type="function">
    <text evidence="3">Probably deamidates glutamine residues to glutamate on methyl-accepting chemotaxis receptors (MCPs), playing an important role in chemotaxis.</text>
</comment>
<dbReference type="CDD" id="cd16352">
    <property type="entry name" value="CheD"/>
    <property type="match status" value="1"/>
</dbReference>
<comment type="catalytic activity">
    <reaction evidence="3">
        <text>L-glutaminyl-[protein] + H2O = L-glutamyl-[protein] + NH4(+)</text>
        <dbReference type="Rhea" id="RHEA:16441"/>
        <dbReference type="Rhea" id="RHEA-COMP:10207"/>
        <dbReference type="Rhea" id="RHEA-COMP:10208"/>
        <dbReference type="ChEBI" id="CHEBI:15377"/>
        <dbReference type="ChEBI" id="CHEBI:28938"/>
        <dbReference type="ChEBI" id="CHEBI:29973"/>
        <dbReference type="ChEBI" id="CHEBI:30011"/>
        <dbReference type="EC" id="3.5.1.44"/>
    </reaction>
</comment>
<evidence type="ECO:0000256" key="3">
    <source>
        <dbReference type="HAMAP-Rule" id="MF_01440"/>
    </source>
</evidence>
<evidence type="ECO:0000313" key="5">
    <source>
        <dbReference type="Proteomes" id="UP000284763"/>
    </source>
</evidence>
<dbReference type="HAMAP" id="MF_01440">
    <property type="entry name" value="CheD"/>
    <property type="match status" value="1"/>
</dbReference>
<dbReference type="InterPro" id="IPR005659">
    <property type="entry name" value="Chemorcpt_Glu_NH3ase_CheD"/>
</dbReference>
<comment type="similarity">
    <text evidence="3">Belongs to the CheD family.</text>
</comment>
<keyword evidence="1 3" id="KW-0145">Chemotaxis</keyword>
<dbReference type="EC" id="3.5.1.44" evidence="3"/>
<dbReference type="SUPFAM" id="SSF64438">
    <property type="entry name" value="CNF1/YfiH-like putative cysteine hydrolases"/>
    <property type="match status" value="1"/>
</dbReference>
<sequence length="158" mass="16859">MNIITVGMADYAIGTSPISLTTLGLGSCVGITLYDSKTKLGGLLHIMLPSVDQARSKENLAKFADTGIPLLIDDIIERGASKRRLEAKIVGGASMFSSKNGNLKIGERNISSTKEVLYKLNIPIKGQDTGKNYGRTIKLDTNTGNLTVKSALYGTIII</sequence>
<dbReference type="EMBL" id="QZAB01000410">
    <property type="protein sequence ID" value="RQD83077.1"/>
    <property type="molecule type" value="Genomic_DNA"/>
</dbReference>
<evidence type="ECO:0000313" key="4">
    <source>
        <dbReference type="EMBL" id="RQD83077.1"/>
    </source>
</evidence>
<protein>
    <recommendedName>
        <fullName evidence="3">Probable chemoreceptor glutamine deamidase CheD</fullName>
        <ecNumber evidence="3">3.5.1.44</ecNumber>
    </recommendedName>
</protein>
<organism evidence="4 5">
    <name type="scientific">Methanosalsum natronophilum</name>
    <dbReference type="NCBI Taxonomy" id="768733"/>
    <lineage>
        <taxon>Archaea</taxon>
        <taxon>Methanobacteriati</taxon>
        <taxon>Methanobacteriota</taxon>
        <taxon>Stenosarchaea group</taxon>
        <taxon>Methanomicrobia</taxon>
        <taxon>Methanosarcinales</taxon>
        <taxon>Methanosarcinaceae</taxon>
        <taxon>Methanosalsum</taxon>
    </lineage>
</organism>
<evidence type="ECO:0000256" key="1">
    <source>
        <dbReference type="ARBA" id="ARBA00022500"/>
    </source>
</evidence>